<feature type="region of interest" description="Disordered" evidence="1">
    <location>
        <begin position="92"/>
        <end position="165"/>
    </location>
</feature>
<feature type="region of interest" description="Disordered" evidence="1">
    <location>
        <begin position="1"/>
        <end position="30"/>
    </location>
</feature>
<dbReference type="EMBL" id="BGZK01000808">
    <property type="protein sequence ID" value="GBP61255.1"/>
    <property type="molecule type" value="Genomic_DNA"/>
</dbReference>
<evidence type="ECO:0000313" key="3">
    <source>
        <dbReference type="Proteomes" id="UP000299102"/>
    </source>
</evidence>
<keyword evidence="3" id="KW-1185">Reference proteome</keyword>
<sequence length="165" mass="17430">MKISLAPNKQSSANGCGVPGGPRDLTHGVGPTKLLRQLGEEVGEEAERRCVRTATGRTAPLCVRARTEIAAQCWRASGQRTTAAVQWNASDRADRRSVALAGDSGGKNFGGNEDSADSPREGGPSVSGVVREPRGTIGMVMESAAPRRPRRAPRPRPTAPEGHFH</sequence>
<organism evidence="2 3">
    <name type="scientific">Eumeta variegata</name>
    <name type="common">Bagworm moth</name>
    <name type="synonym">Eumeta japonica</name>
    <dbReference type="NCBI Taxonomy" id="151549"/>
    <lineage>
        <taxon>Eukaryota</taxon>
        <taxon>Metazoa</taxon>
        <taxon>Ecdysozoa</taxon>
        <taxon>Arthropoda</taxon>
        <taxon>Hexapoda</taxon>
        <taxon>Insecta</taxon>
        <taxon>Pterygota</taxon>
        <taxon>Neoptera</taxon>
        <taxon>Endopterygota</taxon>
        <taxon>Lepidoptera</taxon>
        <taxon>Glossata</taxon>
        <taxon>Ditrysia</taxon>
        <taxon>Tineoidea</taxon>
        <taxon>Psychidae</taxon>
        <taxon>Oiketicinae</taxon>
        <taxon>Eumeta</taxon>
    </lineage>
</organism>
<dbReference type="Proteomes" id="UP000299102">
    <property type="component" value="Unassembled WGS sequence"/>
</dbReference>
<accession>A0A4C1XGB9</accession>
<evidence type="ECO:0000313" key="2">
    <source>
        <dbReference type="EMBL" id="GBP61255.1"/>
    </source>
</evidence>
<gene>
    <name evidence="2" type="ORF">EVAR_45275_1</name>
</gene>
<comment type="caution">
    <text evidence="2">The sequence shown here is derived from an EMBL/GenBank/DDBJ whole genome shotgun (WGS) entry which is preliminary data.</text>
</comment>
<reference evidence="2 3" key="1">
    <citation type="journal article" date="2019" name="Commun. Biol.">
        <title>The bagworm genome reveals a unique fibroin gene that provides high tensile strength.</title>
        <authorList>
            <person name="Kono N."/>
            <person name="Nakamura H."/>
            <person name="Ohtoshi R."/>
            <person name="Tomita M."/>
            <person name="Numata K."/>
            <person name="Arakawa K."/>
        </authorList>
    </citation>
    <scope>NUCLEOTIDE SEQUENCE [LARGE SCALE GENOMIC DNA]</scope>
</reference>
<name>A0A4C1XGB9_EUMVA</name>
<protein>
    <submittedName>
        <fullName evidence="2">Uncharacterized protein</fullName>
    </submittedName>
</protein>
<proteinExistence type="predicted"/>
<dbReference type="AlphaFoldDB" id="A0A4C1XGB9"/>
<evidence type="ECO:0000256" key="1">
    <source>
        <dbReference type="SAM" id="MobiDB-lite"/>
    </source>
</evidence>